<evidence type="ECO:0000259" key="4">
    <source>
        <dbReference type="Pfam" id="PF04063"/>
    </source>
</evidence>
<dbReference type="InterPro" id="IPR007205">
    <property type="entry name" value="Protein_HGH1_N"/>
</dbReference>
<evidence type="ECO:0000313" key="6">
    <source>
        <dbReference type="EMBL" id="KAF2761104.1"/>
    </source>
</evidence>
<feature type="domain" description="Protein HGH1 C-terminal" evidence="5">
    <location>
        <begin position="1011"/>
        <end position="1065"/>
    </location>
</feature>
<sequence length="1105" mass="119112">MAPPALQLFPPPPPPNQKKPVQQWPQRTTSRKNPTVTVSDSSPTVERRENGKSPVDLHELVIRVDSPANAAVLPPPPPPPAPGGLPRLKESKKPHIAEPRTTSHQHTSNTTSTPPLPPRAHSVSPAAAPERPQVVVSPTSSDSQVPPGTAVSPPGNVVVSPAGTNVVSATSRLTSSVSPDEKATSPALSGTTARSPTSPPPMRSMFPQYNPGLPLDQQPYKPTQSSPTHIPMSKISRPLYSPTKYTPYANLEHGDEVNMPAPTPYYTPASMLDSLWDATNGQGVPVVQTFTLQMHRHPASKSNTEPQISFGPTPSQPFYTLSHTDIPPGPGEQENDDDDDEHELIIRRHHPTKPTNVPVTHLTLSPTPTMSKTRAGRDPDPASIITTIYPKLAALNALDIASNSPAAAHIAAFDPDATSDAAQRLAEDVLRGTAERECCALVWTRGTSTLPPQHNPSTKSPGTYALHHPTLGVFAISHEGDTSPGLSPVLGSLPFSSRAPSPALTRGNNKPTTITISHPSLTPGTPLAKLDFGADTLVLNISAFLSFSNPYLIDVLVSAILAVALAEEKRLRKAIAFAAPPQGVGMPYSFSTAPGLSVADESKVKRKRLFKFMKSKAGVKAVLPPSHMYKSAPGSKGDLAPAGVVDKEMLGGVEMGSVTAPPHFDGPGREVVGKVGDEERMPFVTRTIVTVLGVGFKTVVWVLSVTFKIVAGVVTKFEMPTELEELVEFLHHGNTQIRQIAAENLVGYSQAQPSIFKTGELTPVKDLKLLVKDYPPIAKNALTILINISDDKEVLENLVKDEAFMETLLLRITNQKEPNANELAMLLANLAKSDAILTLLTLKRAVPSPLSTSANAMDQLMDCFVKGAAGSYNKDADYDYLSYLFADIAKHASGRTYLTTPQPHDKNTIPLTKLQVFTTHPSHTRRLGVASTLKNVAFHLPAHPILLSLPSSSPSHNTTTSSLLPYILEPLMGSEEYPDSDTEGMHDELQLLPPDKQRESDLQIIKLHLETLMLLTTTRAGRDELRGRKVYPVVRELHLAVEDEGVREGCDRFVQVVMRDEEGEEGEGEGEGEVSKRVEDVESGGVVEKGEGEEDDEDDEVIEVL</sequence>
<comment type="similarity">
    <text evidence="1">Belongs to the HGH1 family.</text>
</comment>
<feature type="compositionally biased region" description="Acidic residues" evidence="3">
    <location>
        <begin position="1061"/>
        <end position="1072"/>
    </location>
</feature>
<feature type="compositionally biased region" description="Pro residues" evidence="3">
    <location>
        <begin position="1"/>
        <end position="17"/>
    </location>
</feature>
<dbReference type="PANTHER" id="PTHR13387">
    <property type="entry name" value="PROTEIN HGH1 HOMOLOG"/>
    <property type="match status" value="1"/>
</dbReference>
<dbReference type="Proteomes" id="UP000799437">
    <property type="component" value="Unassembled WGS sequence"/>
</dbReference>
<gene>
    <name evidence="6" type="ORF">EJ05DRAFT_508310</name>
</gene>
<evidence type="ECO:0000313" key="7">
    <source>
        <dbReference type="Proteomes" id="UP000799437"/>
    </source>
</evidence>
<keyword evidence="7" id="KW-1185">Reference proteome</keyword>
<feature type="compositionally biased region" description="Low complexity" evidence="3">
    <location>
        <begin position="102"/>
        <end position="113"/>
    </location>
</feature>
<feature type="compositionally biased region" description="Basic and acidic residues" evidence="3">
    <location>
        <begin position="87"/>
        <end position="98"/>
    </location>
</feature>
<dbReference type="InterPro" id="IPR007206">
    <property type="entry name" value="Protein_HGH1_C"/>
</dbReference>
<dbReference type="SUPFAM" id="SSF48371">
    <property type="entry name" value="ARM repeat"/>
    <property type="match status" value="1"/>
</dbReference>
<proteinExistence type="inferred from homology"/>
<feature type="compositionally biased region" description="Basic and acidic residues" evidence="3">
    <location>
        <begin position="45"/>
        <end position="62"/>
    </location>
</feature>
<feature type="compositionally biased region" description="Acidic residues" evidence="3">
    <location>
        <begin position="1091"/>
        <end position="1105"/>
    </location>
</feature>
<organism evidence="6 7">
    <name type="scientific">Pseudovirgaria hyperparasitica</name>
    <dbReference type="NCBI Taxonomy" id="470096"/>
    <lineage>
        <taxon>Eukaryota</taxon>
        <taxon>Fungi</taxon>
        <taxon>Dikarya</taxon>
        <taxon>Ascomycota</taxon>
        <taxon>Pezizomycotina</taxon>
        <taxon>Dothideomycetes</taxon>
        <taxon>Dothideomycetes incertae sedis</taxon>
        <taxon>Acrospermales</taxon>
        <taxon>Acrospermaceae</taxon>
        <taxon>Pseudovirgaria</taxon>
    </lineage>
</organism>
<dbReference type="RefSeq" id="XP_033603555.1">
    <property type="nucleotide sequence ID" value="XM_033747999.1"/>
</dbReference>
<feature type="compositionally biased region" description="Polar residues" evidence="3">
    <location>
        <begin position="136"/>
        <end position="146"/>
    </location>
</feature>
<dbReference type="InterPro" id="IPR016024">
    <property type="entry name" value="ARM-type_fold"/>
</dbReference>
<dbReference type="EMBL" id="ML996567">
    <property type="protein sequence ID" value="KAF2761104.1"/>
    <property type="molecule type" value="Genomic_DNA"/>
</dbReference>
<protein>
    <recommendedName>
        <fullName evidence="2">Protein HGH1 homolog</fullName>
    </recommendedName>
</protein>
<accession>A0A6A6WGA9</accession>
<dbReference type="Pfam" id="PF04063">
    <property type="entry name" value="DUF383"/>
    <property type="match status" value="1"/>
</dbReference>
<feature type="region of interest" description="Disordered" evidence="3">
    <location>
        <begin position="295"/>
        <end position="381"/>
    </location>
</feature>
<dbReference type="Gene3D" id="1.25.10.10">
    <property type="entry name" value="Leucine-rich Repeat Variant"/>
    <property type="match status" value="1"/>
</dbReference>
<dbReference type="InterPro" id="IPR039717">
    <property type="entry name" value="Hgh1"/>
</dbReference>
<feature type="region of interest" description="Disordered" evidence="3">
    <location>
        <begin position="1059"/>
        <end position="1105"/>
    </location>
</feature>
<feature type="region of interest" description="Disordered" evidence="3">
    <location>
        <begin position="1"/>
        <end position="239"/>
    </location>
</feature>
<evidence type="ECO:0000259" key="5">
    <source>
        <dbReference type="Pfam" id="PF04064"/>
    </source>
</evidence>
<reference evidence="6" key="1">
    <citation type="journal article" date="2020" name="Stud. Mycol.">
        <title>101 Dothideomycetes genomes: a test case for predicting lifestyles and emergence of pathogens.</title>
        <authorList>
            <person name="Haridas S."/>
            <person name="Albert R."/>
            <person name="Binder M."/>
            <person name="Bloem J."/>
            <person name="Labutti K."/>
            <person name="Salamov A."/>
            <person name="Andreopoulos B."/>
            <person name="Baker S."/>
            <person name="Barry K."/>
            <person name="Bills G."/>
            <person name="Bluhm B."/>
            <person name="Cannon C."/>
            <person name="Castanera R."/>
            <person name="Culley D."/>
            <person name="Daum C."/>
            <person name="Ezra D."/>
            <person name="Gonzalez J."/>
            <person name="Henrissat B."/>
            <person name="Kuo A."/>
            <person name="Liang C."/>
            <person name="Lipzen A."/>
            <person name="Lutzoni F."/>
            <person name="Magnuson J."/>
            <person name="Mondo S."/>
            <person name="Nolan M."/>
            <person name="Ohm R."/>
            <person name="Pangilinan J."/>
            <person name="Park H.-J."/>
            <person name="Ramirez L."/>
            <person name="Alfaro M."/>
            <person name="Sun H."/>
            <person name="Tritt A."/>
            <person name="Yoshinaga Y."/>
            <person name="Zwiers L.-H."/>
            <person name="Turgeon B."/>
            <person name="Goodwin S."/>
            <person name="Spatafora J."/>
            <person name="Crous P."/>
            <person name="Grigoriev I."/>
        </authorList>
    </citation>
    <scope>NUCLEOTIDE SEQUENCE</scope>
    <source>
        <strain evidence="6">CBS 121739</strain>
    </source>
</reference>
<dbReference type="GeneID" id="54489053"/>
<dbReference type="Pfam" id="PF04064">
    <property type="entry name" value="DUF384"/>
    <property type="match status" value="1"/>
</dbReference>
<feature type="compositionally biased region" description="Polar residues" evidence="3">
    <location>
        <begin position="27"/>
        <end position="44"/>
    </location>
</feature>
<feature type="compositionally biased region" description="Polar residues" evidence="3">
    <location>
        <begin position="162"/>
        <end position="178"/>
    </location>
</feature>
<dbReference type="AlphaFoldDB" id="A0A6A6WGA9"/>
<dbReference type="InterPro" id="IPR011989">
    <property type="entry name" value="ARM-like"/>
</dbReference>
<evidence type="ECO:0000256" key="1">
    <source>
        <dbReference type="ARBA" id="ARBA00006712"/>
    </source>
</evidence>
<name>A0A6A6WGA9_9PEZI</name>
<feature type="compositionally biased region" description="Polar residues" evidence="3">
    <location>
        <begin position="300"/>
        <end position="323"/>
    </location>
</feature>
<evidence type="ECO:0000256" key="2">
    <source>
        <dbReference type="ARBA" id="ARBA00014076"/>
    </source>
</evidence>
<feature type="compositionally biased region" description="Pro residues" evidence="3">
    <location>
        <begin position="73"/>
        <end position="83"/>
    </location>
</feature>
<feature type="compositionally biased region" description="Polar residues" evidence="3">
    <location>
        <begin position="353"/>
        <end position="372"/>
    </location>
</feature>
<evidence type="ECO:0000256" key="3">
    <source>
        <dbReference type="SAM" id="MobiDB-lite"/>
    </source>
</evidence>
<dbReference type="PANTHER" id="PTHR13387:SF9">
    <property type="entry name" value="PROTEIN HGH1 HOMOLOG"/>
    <property type="match status" value="1"/>
</dbReference>
<dbReference type="OrthoDB" id="338814at2759"/>
<feature type="domain" description="Protein HGH1 N-terminal" evidence="4">
    <location>
        <begin position="812"/>
        <end position="1006"/>
    </location>
</feature>
<feature type="compositionally biased region" description="Acidic residues" evidence="3">
    <location>
        <begin position="333"/>
        <end position="342"/>
    </location>
</feature>